<dbReference type="PANTHER" id="PTHR19919">
    <property type="entry name" value="WD REPEAT CONTAINING PROTEIN"/>
    <property type="match status" value="1"/>
</dbReference>
<feature type="repeat" description="WD" evidence="3">
    <location>
        <begin position="260"/>
        <end position="295"/>
    </location>
</feature>
<feature type="repeat" description="WD" evidence="3">
    <location>
        <begin position="170"/>
        <end position="211"/>
    </location>
</feature>
<proteinExistence type="predicted"/>
<dbReference type="SMART" id="SM00320">
    <property type="entry name" value="WD40"/>
    <property type="match status" value="5"/>
</dbReference>
<evidence type="ECO:0000256" key="3">
    <source>
        <dbReference type="PROSITE-ProRule" id="PRU00221"/>
    </source>
</evidence>
<dbReference type="InterPro" id="IPR001680">
    <property type="entry name" value="WD40_rpt"/>
</dbReference>
<dbReference type="Pfam" id="PF00400">
    <property type="entry name" value="WD40"/>
    <property type="match status" value="2"/>
</dbReference>
<evidence type="ECO:0000313" key="4">
    <source>
        <dbReference type="EMBL" id="KAL2645444.1"/>
    </source>
</evidence>
<sequence>MTNRNQVNSQENDLPANQSPTFEAAWPIYALNWTSRRDKRFRLGIGSYLEESKNRVDIIQFDERTGEFRADENYNIEHPYPVTKLMFVPDNEGTKSDLMATTGDHLRIWQIFDDEVRLKSLLKTKEDSEFCAPLTSFDWSPHEPNRLGTAGVDAMVTIWDVEKEVMELQMLAHDKEVFDIAWGHVPGEFASVSADGSIRLFDLRDKKHSTIVYESPQPDTPLLRLAWSKHSPHYMATVVMDSSKIMVLDTRYSTIPVVELQRHQASVNTISWAINSPNLLCSGGDDSEVFLWDLQAMDKPVDGGLDPILSYSAPSGVNNLCWSSMAEWVAIVYSNELQLLCI</sequence>
<gene>
    <name evidence="4" type="ORF">R1flu_013031</name>
</gene>
<evidence type="ECO:0000256" key="2">
    <source>
        <dbReference type="ARBA" id="ARBA00022737"/>
    </source>
</evidence>
<organism evidence="4 5">
    <name type="scientific">Riccia fluitans</name>
    <dbReference type="NCBI Taxonomy" id="41844"/>
    <lineage>
        <taxon>Eukaryota</taxon>
        <taxon>Viridiplantae</taxon>
        <taxon>Streptophyta</taxon>
        <taxon>Embryophyta</taxon>
        <taxon>Marchantiophyta</taxon>
        <taxon>Marchantiopsida</taxon>
        <taxon>Marchantiidae</taxon>
        <taxon>Marchantiales</taxon>
        <taxon>Ricciaceae</taxon>
        <taxon>Riccia</taxon>
    </lineage>
</organism>
<keyword evidence="2" id="KW-0677">Repeat</keyword>
<name>A0ABD1ZDJ3_9MARC</name>
<evidence type="ECO:0000313" key="5">
    <source>
        <dbReference type="Proteomes" id="UP001605036"/>
    </source>
</evidence>
<dbReference type="Proteomes" id="UP001605036">
    <property type="component" value="Unassembled WGS sequence"/>
</dbReference>
<evidence type="ECO:0000256" key="1">
    <source>
        <dbReference type="ARBA" id="ARBA00022574"/>
    </source>
</evidence>
<dbReference type="InterPro" id="IPR045159">
    <property type="entry name" value="DCAF7-like"/>
</dbReference>
<dbReference type="AlphaFoldDB" id="A0ABD1ZDJ3"/>
<reference evidence="4 5" key="1">
    <citation type="submission" date="2024-09" db="EMBL/GenBank/DDBJ databases">
        <title>Chromosome-scale assembly of Riccia fluitans.</title>
        <authorList>
            <person name="Paukszto L."/>
            <person name="Sawicki J."/>
            <person name="Karawczyk K."/>
            <person name="Piernik-Szablinska J."/>
            <person name="Szczecinska M."/>
            <person name="Mazdziarz M."/>
        </authorList>
    </citation>
    <scope>NUCLEOTIDE SEQUENCE [LARGE SCALE GENOMIC DNA]</scope>
    <source>
        <strain evidence="4">Rf_01</strain>
        <tissue evidence="4">Aerial parts of the thallus</tissue>
    </source>
</reference>
<dbReference type="PROSITE" id="PS50294">
    <property type="entry name" value="WD_REPEATS_REGION"/>
    <property type="match status" value="1"/>
</dbReference>
<dbReference type="InterPro" id="IPR036322">
    <property type="entry name" value="WD40_repeat_dom_sf"/>
</dbReference>
<dbReference type="EMBL" id="JBHFFA010000002">
    <property type="protein sequence ID" value="KAL2645444.1"/>
    <property type="molecule type" value="Genomic_DNA"/>
</dbReference>
<comment type="caution">
    <text evidence="4">The sequence shown here is derived from an EMBL/GenBank/DDBJ whole genome shotgun (WGS) entry which is preliminary data.</text>
</comment>
<dbReference type="InterPro" id="IPR019775">
    <property type="entry name" value="WD40_repeat_CS"/>
</dbReference>
<dbReference type="SUPFAM" id="SSF50978">
    <property type="entry name" value="WD40 repeat-like"/>
    <property type="match status" value="1"/>
</dbReference>
<dbReference type="Gene3D" id="2.130.10.10">
    <property type="entry name" value="YVTN repeat-like/Quinoprotein amine dehydrogenase"/>
    <property type="match status" value="1"/>
</dbReference>
<accession>A0ABD1ZDJ3</accession>
<dbReference type="PROSITE" id="PS50082">
    <property type="entry name" value="WD_REPEATS_2"/>
    <property type="match status" value="2"/>
</dbReference>
<keyword evidence="1 3" id="KW-0853">WD repeat</keyword>
<keyword evidence="5" id="KW-1185">Reference proteome</keyword>
<dbReference type="PROSITE" id="PS00678">
    <property type="entry name" value="WD_REPEATS_1"/>
    <property type="match status" value="1"/>
</dbReference>
<protein>
    <submittedName>
        <fullName evidence="4">Uncharacterized protein</fullName>
    </submittedName>
</protein>
<dbReference type="InterPro" id="IPR015943">
    <property type="entry name" value="WD40/YVTN_repeat-like_dom_sf"/>
</dbReference>